<dbReference type="Gene3D" id="3.40.190.10">
    <property type="entry name" value="Periplasmic binding protein-like II"/>
    <property type="match status" value="2"/>
</dbReference>
<dbReference type="EMBL" id="CP000155">
    <property type="protein sequence ID" value="ABC32745.1"/>
    <property type="molecule type" value="Genomic_DNA"/>
</dbReference>
<dbReference type="AlphaFoldDB" id="Q2S9C9"/>
<dbReference type="Pfam" id="PF00497">
    <property type="entry name" value="SBP_bac_3"/>
    <property type="match status" value="1"/>
</dbReference>
<dbReference type="STRING" id="349521.HCH_06097"/>
<evidence type="ECO:0000313" key="6">
    <source>
        <dbReference type="Proteomes" id="UP000000238"/>
    </source>
</evidence>
<accession>Q2S9C9</accession>
<sequence>MHAALCSVFALWLGFAVPALGAETPAEEGKTVRIATGEWLPYVSEAQPHWGALGHIITTAFNRAGYQVKFQNFPWARGYQLVKDGVWDATMPYYCSSDREQEFYCSNPLVSGEQVFFHLKEVPVQWEKLSDLKGYSIGATLGYYYGETFEKAESSGELMVKRIASDEKNMQLLMMGRIKLFPQDKEVGYSTVRHMYPHQKELLTHHPKPIHSKTLHLIFPRDNPSSPELLRVFNEQLSLLKRQGVWERYMRGMRDGAYEKPATATPPAGKEH</sequence>
<evidence type="ECO:0000256" key="1">
    <source>
        <dbReference type="ARBA" id="ARBA00010333"/>
    </source>
</evidence>
<dbReference type="KEGG" id="hch:HCH_06097"/>
<protein>
    <submittedName>
        <fullName evidence="5">ABC-type amino acid transport/signal transduction systems, periplasmic component/domain</fullName>
    </submittedName>
</protein>
<evidence type="ECO:0000256" key="3">
    <source>
        <dbReference type="SAM" id="SignalP"/>
    </source>
</evidence>
<comment type="similarity">
    <text evidence="1">Belongs to the bacterial solute-binding protein 3 family.</text>
</comment>
<dbReference type="SUPFAM" id="SSF53850">
    <property type="entry name" value="Periplasmic binding protein-like II"/>
    <property type="match status" value="1"/>
</dbReference>
<dbReference type="InterPro" id="IPR001638">
    <property type="entry name" value="Solute-binding_3/MltF_N"/>
</dbReference>
<reference evidence="5 6" key="1">
    <citation type="journal article" date="2005" name="Nucleic Acids Res.">
        <title>Genomic blueprint of Hahella chejuensis, a marine microbe producing an algicidal agent.</title>
        <authorList>
            <person name="Jeong H."/>
            <person name="Yim J.H."/>
            <person name="Lee C."/>
            <person name="Choi S.-H."/>
            <person name="Park Y.K."/>
            <person name="Yoon S.H."/>
            <person name="Hur C.-G."/>
            <person name="Kang H.-Y."/>
            <person name="Kim D."/>
            <person name="Lee H.H."/>
            <person name="Park K.H."/>
            <person name="Park S.-H."/>
            <person name="Park H.-S."/>
            <person name="Lee H.K."/>
            <person name="Oh T.K."/>
            <person name="Kim J.F."/>
        </authorList>
    </citation>
    <scope>NUCLEOTIDE SEQUENCE [LARGE SCALE GENOMIC DNA]</scope>
    <source>
        <strain evidence="5 6">KCTC 2396</strain>
    </source>
</reference>
<dbReference type="PANTHER" id="PTHR35936:SF25">
    <property type="entry name" value="ABC TRANSPORTER SUBSTRATE-BINDING PROTEIN"/>
    <property type="match status" value="1"/>
</dbReference>
<feature type="domain" description="Solute-binding protein family 3/N-terminal" evidence="4">
    <location>
        <begin position="54"/>
        <end position="249"/>
    </location>
</feature>
<keyword evidence="6" id="KW-1185">Reference proteome</keyword>
<feature type="chain" id="PRO_5004215337" evidence="3">
    <location>
        <begin position="22"/>
        <end position="272"/>
    </location>
</feature>
<name>Q2S9C9_HAHCH</name>
<evidence type="ECO:0000256" key="2">
    <source>
        <dbReference type="ARBA" id="ARBA00022729"/>
    </source>
</evidence>
<keyword evidence="2 3" id="KW-0732">Signal</keyword>
<feature type="signal peptide" evidence="3">
    <location>
        <begin position="1"/>
        <end position="21"/>
    </location>
</feature>
<dbReference type="Proteomes" id="UP000000238">
    <property type="component" value="Chromosome"/>
</dbReference>
<proteinExistence type="inferred from homology"/>
<dbReference type="eggNOG" id="COG0834">
    <property type="taxonomic scope" value="Bacteria"/>
</dbReference>
<evidence type="ECO:0000313" key="5">
    <source>
        <dbReference type="EMBL" id="ABC32745.1"/>
    </source>
</evidence>
<dbReference type="HOGENOM" id="CLU_064076_3_0_6"/>
<dbReference type="PANTHER" id="PTHR35936">
    <property type="entry name" value="MEMBRANE-BOUND LYTIC MUREIN TRANSGLYCOSYLASE F"/>
    <property type="match status" value="1"/>
</dbReference>
<gene>
    <name evidence="5" type="ordered locus">HCH_06097</name>
</gene>
<organism evidence="5 6">
    <name type="scientific">Hahella chejuensis (strain KCTC 2396)</name>
    <dbReference type="NCBI Taxonomy" id="349521"/>
    <lineage>
        <taxon>Bacteria</taxon>
        <taxon>Pseudomonadati</taxon>
        <taxon>Pseudomonadota</taxon>
        <taxon>Gammaproteobacteria</taxon>
        <taxon>Oceanospirillales</taxon>
        <taxon>Hahellaceae</taxon>
        <taxon>Hahella</taxon>
    </lineage>
</organism>
<evidence type="ECO:0000259" key="4">
    <source>
        <dbReference type="Pfam" id="PF00497"/>
    </source>
</evidence>